<organism evidence="1 2">
    <name type="scientific">Marasmius crinis-equi</name>
    <dbReference type="NCBI Taxonomy" id="585013"/>
    <lineage>
        <taxon>Eukaryota</taxon>
        <taxon>Fungi</taxon>
        <taxon>Dikarya</taxon>
        <taxon>Basidiomycota</taxon>
        <taxon>Agaricomycotina</taxon>
        <taxon>Agaricomycetes</taxon>
        <taxon>Agaricomycetidae</taxon>
        <taxon>Agaricales</taxon>
        <taxon>Marasmiineae</taxon>
        <taxon>Marasmiaceae</taxon>
        <taxon>Marasmius</taxon>
    </lineage>
</organism>
<accession>A0ABR3F382</accession>
<gene>
    <name evidence="1" type="ORF">V5O48_012436</name>
</gene>
<protein>
    <submittedName>
        <fullName evidence="1">Uncharacterized protein</fullName>
    </submittedName>
</protein>
<comment type="caution">
    <text evidence="1">The sequence shown here is derived from an EMBL/GenBank/DDBJ whole genome shotgun (WGS) entry which is preliminary data.</text>
</comment>
<reference evidence="1 2" key="1">
    <citation type="submission" date="2024-02" db="EMBL/GenBank/DDBJ databases">
        <title>A draft genome for the cacao thread blight pathogen Marasmius crinis-equi.</title>
        <authorList>
            <person name="Cohen S.P."/>
            <person name="Baruah I.K."/>
            <person name="Amoako-Attah I."/>
            <person name="Bukari Y."/>
            <person name="Meinhardt L.W."/>
            <person name="Bailey B.A."/>
        </authorList>
    </citation>
    <scope>NUCLEOTIDE SEQUENCE [LARGE SCALE GENOMIC DNA]</scope>
    <source>
        <strain evidence="1 2">GH-76</strain>
    </source>
</reference>
<proteinExistence type="predicted"/>
<keyword evidence="2" id="KW-1185">Reference proteome</keyword>
<sequence length="148" mass="17230">MVRVDDTSPLLAYTPPDAWFPGGTESEWNFTTHGTRSAGAEMKFVFTGTGIDVILQLRAARNFDIGYVQHTSAKHISVEHVSFQHIPVEYIWFEYICAEYTCVEHIWVKYIHVKYTYNEHTYIEHIYVEHTYVEHAHPTTSNRSGFRS</sequence>
<name>A0ABR3F382_9AGAR</name>
<evidence type="ECO:0000313" key="1">
    <source>
        <dbReference type="EMBL" id="KAL0569526.1"/>
    </source>
</evidence>
<dbReference type="EMBL" id="JBAHYK010001099">
    <property type="protein sequence ID" value="KAL0569526.1"/>
    <property type="molecule type" value="Genomic_DNA"/>
</dbReference>
<evidence type="ECO:0000313" key="2">
    <source>
        <dbReference type="Proteomes" id="UP001465976"/>
    </source>
</evidence>
<dbReference type="Proteomes" id="UP001465976">
    <property type="component" value="Unassembled WGS sequence"/>
</dbReference>